<accession>A0A392STM7</accession>
<organism evidence="1 2">
    <name type="scientific">Trifolium medium</name>
    <dbReference type="NCBI Taxonomy" id="97028"/>
    <lineage>
        <taxon>Eukaryota</taxon>
        <taxon>Viridiplantae</taxon>
        <taxon>Streptophyta</taxon>
        <taxon>Embryophyta</taxon>
        <taxon>Tracheophyta</taxon>
        <taxon>Spermatophyta</taxon>
        <taxon>Magnoliopsida</taxon>
        <taxon>eudicotyledons</taxon>
        <taxon>Gunneridae</taxon>
        <taxon>Pentapetalae</taxon>
        <taxon>rosids</taxon>
        <taxon>fabids</taxon>
        <taxon>Fabales</taxon>
        <taxon>Fabaceae</taxon>
        <taxon>Papilionoideae</taxon>
        <taxon>50 kb inversion clade</taxon>
        <taxon>NPAAA clade</taxon>
        <taxon>Hologalegina</taxon>
        <taxon>IRL clade</taxon>
        <taxon>Trifolieae</taxon>
        <taxon>Trifolium</taxon>
    </lineage>
</organism>
<dbReference type="AlphaFoldDB" id="A0A392STM7"/>
<keyword evidence="2" id="KW-1185">Reference proteome</keyword>
<reference evidence="1 2" key="1">
    <citation type="journal article" date="2018" name="Front. Plant Sci.">
        <title>Red Clover (Trifolium pratense) and Zigzag Clover (T. medium) - A Picture of Genomic Similarities and Differences.</title>
        <authorList>
            <person name="Dluhosova J."/>
            <person name="Istvanek J."/>
            <person name="Nedelnik J."/>
            <person name="Repkova J."/>
        </authorList>
    </citation>
    <scope>NUCLEOTIDE SEQUENCE [LARGE SCALE GENOMIC DNA]</scope>
    <source>
        <strain evidence="2">cv. 10/8</strain>
        <tissue evidence="1">Leaf</tissue>
    </source>
</reference>
<feature type="non-terminal residue" evidence="1">
    <location>
        <position position="53"/>
    </location>
</feature>
<dbReference type="EMBL" id="LXQA010444090">
    <property type="protein sequence ID" value="MCI52218.1"/>
    <property type="molecule type" value="Genomic_DNA"/>
</dbReference>
<sequence length="53" mass="5641">MDNIASLPAHFGAHTVDTSPGSGSASPWCNYCRFGPWVLAISSIMARFLTVVT</sequence>
<dbReference type="Proteomes" id="UP000265520">
    <property type="component" value="Unassembled WGS sequence"/>
</dbReference>
<protein>
    <submittedName>
        <fullName evidence="1">Uncharacterized protein</fullName>
    </submittedName>
</protein>
<evidence type="ECO:0000313" key="1">
    <source>
        <dbReference type="EMBL" id="MCI52218.1"/>
    </source>
</evidence>
<name>A0A392STM7_9FABA</name>
<comment type="caution">
    <text evidence="1">The sequence shown here is derived from an EMBL/GenBank/DDBJ whole genome shotgun (WGS) entry which is preliminary data.</text>
</comment>
<proteinExistence type="predicted"/>
<evidence type="ECO:0000313" key="2">
    <source>
        <dbReference type="Proteomes" id="UP000265520"/>
    </source>
</evidence>